<proteinExistence type="predicted"/>
<organism evidence="1 2">
    <name type="scientific">Agromyces luteolus</name>
    <dbReference type="NCBI Taxonomy" id="88373"/>
    <lineage>
        <taxon>Bacteria</taxon>
        <taxon>Bacillati</taxon>
        <taxon>Actinomycetota</taxon>
        <taxon>Actinomycetes</taxon>
        <taxon>Micrococcales</taxon>
        <taxon>Microbacteriaceae</taxon>
        <taxon>Agromyces</taxon>
    </lineage>
</organism>
<dbReference type="RefSeq" id="WP_155840276.1">
    <property type="nucleotide sequence ID" value="NZ_BAAAIA010000009.1"/>
</dbReference>
<comment type="caution">
    <text evidence="1">The sequence shown here is derived from an EMBL/GenBank/DDBJ whole genome shotgun (WGS) entry which is preliminary data.</text>
</comment>
<reference evidence="1 2" key="1">
    <citation type="submission" date="2019-11" db="EMBL/GenBank/DDBJ databases">
        <title>Agromyces kandeliae sp. nov., isolated from mangrove soil.</title>
        <authorList>
            <person name="Wang R."/>
        </authorList>
    </citation>
    <scope>NUCLEOTIDE SEQUENCE [LARGE SCALE GENOMIC DNA]</scope>
    <source>
        <strain evidence="1 2">JCM 11431</strain>
    </source>
</reference>
<accession>A0A7C9LD54</accession>
<gene>
    <name evidence="1" type="ORF">GLX25_00550</name>
</gene>
<dbReference type="OrthoDB" id="9812192at2"/>
<sequence length="79" mass="8530">MSAIAQIRSAATIEGDEARSRSAEIAVRFDGITTQAELRDAARESLRLYRGGMGSFQDVGSSTMAEAVARLVRSLRRAI</sequence>
<evidence type="ECO:0000313" key="1">
    <source>
        <dbReference type="EMBL" id="MUN05610.1"/>
    </source>
</evidence>
<name>A0A7C9LD54_9MICO</name>
<dbReference type="Proteomes" id="UP000480122">
    <property type="component" value="Unassembled WGS sequence"/>
</dbReference>
<dbReference type="EMBL" id="WODA01000002">
    <property type="protein sequence ID" value="MUN05610.1"/>
    <property type="molecule type" value="Genomic_DNA"/>
</dbReference>
<protein>
    <submittedName>
        <fullName evidence="1">Uncharacterized protein</fullName>
    </submittedName>
</protein>
<dbReference type="AlphaFoldDB" id="A0A7C9LD54"/>
<keyword evidence="2" id="KW-1185">Reference proteome</keyword>
<evidence type="ECO:0000313" key="2">
    <source>
        <dbReference type="Proteomes" id="UP000480122"/>
    </source>
</evidence>